<comment type="caution">
    <text evidence="2">The sequence shown here is derived from an EMBL/GenBank/DDBJ whole genome shotgun (WGS) entry which is preliminary data.</text>
</comment>
<evidence type="ECO:0000313" key="3">
    <source>
        <dbReference type="Proteomes" id="UP001491310"/>
    </source>
</evidence>
<name>A0ABR2YEF4_9CHLO</name>
<dbReference type="EMBL" id="JALJOT010000013">
    <property type="protein sequence ID" value="KAK9903912.1"/>
    <property type="molecule type" value="Genomic_DNA"/>
</dbReference>
<organism evidence="2 3">
    <name type="scientific">Coccomyxa subellipsoidea</name>
    <dbReference type="NCBI Taxonomy" id="248742"/>
    <lineage>
        <taxon>Eukaryota</taxon>
        <taxon>Viridiplantae</taxon>
        <taxon>Chlorophyta</taxon>
        <taxon>core chlorophytes</taxon>
        <taxon>Trebouxiophyceae</taxon>
        <taxon>Trebouxiophyceae incertae sedis</taxon>
        <taxon>Coccomyxaceae</taxon>
        <taxon>Coccomyxa</taxon>
    </lineage>
</organism>
<evidence type="ECO:0000313" key="2">
    <source>
        <dbReference type="EMBL" id="KAK9903912.1"/>
    </source>
</evidence>
<dbReference type="CDD" id="cd14688">
    <property type="entry name" value="bZIP_YAP"/>
    <property type="match status" value="1"/>
</dbReference>
<keyword evidence="3" id="KW-1185">Reference proteome</keyword>
<feature type="compositionally biased region" description="Polar residues" evidence="1">
    <location>
        <begin position="415"/>
        <end position="429"/>
    </location>
</feature>
<protein>
    <recommendedName>
        <fullName evidence="4">BZIP domain-containing protein</fullName>
    </recommendedName>
</protein>
<sequence length="429" mass="47169">MVLPGIRLDLSSHIQALGAAGSWRGPSLTSTDHSHFGIESDDMTDKALRKKKALQEKSKRAQRRYRERKKAESEELKKQIEELSARLSSITAEKNKLQNRNNLLEKVVQVRSTGGDSASAQALDMPAAGQDHFVTSSATFLGLLYPGRGLERSIRKEHINNMTSEDYKKVWRDYINKLTHLLLAAEEGRNGAALAQIRELVEAQRWAVQAYGKNDMSNLMKLGLDVRREGSTRFRSGEAARSLMATLGLSMEQKYRIVAMRRQFLARLQGIQRSRAVAAAALRQAMPECYDDMAALNAFTEASIVQEGRLRALIQEHQEAYGLAQYGIREVLTPLQDARLLVDAYPLPPDPLLLSRLVAQELGDSSAHATAAAAIEAEPPSAPGSLLPLAPALPSLEFPPLPGDFFEAPAEPMPSKSSPPAHTVTTGFI</sequence>
<evidence type="ECO:0000256" key="1">
    <source>
        <dbReference type="SAM" id="MobiDB-lite"/>
    </source>
</evidence>
<dbReference type="Proteomes" id="UP001491310">
    <property type="component" value="Unassembled WGS sequence"/>
</dbReference>
<feature type="region of interest" description="Disordered" evidence="1">
    <location>
        <begin position="53"/>
        <end position="75"/>
    </location>
</feature>
<gene>
    <name evidence="2" type="ORF">WJX75_000283</name>
</gene>
<proteinExistence type="predicted"/>
<reference evidence="2 3" key="1">
    <citation type="journal article" date="2024" name="Nat. Commun.">
        <title>Phylogenomics reveals the evolutionary origins of lichenization in chlorophyte algae.</title>
        <authorList>
            <person name="Puginier C."/>
            <person name="Libourel C."/>
            <person name="Otte J."/>
            <person name="Skaloud P."/>
            <person name="Haon M."/>
            <person name="Grisel S."/>
            <person name="Petersen M."/>
            <person name="Berrin J.G."/>
            <person name="Delaux P.M."/>
            <person name="Dal Grande F."/>
            <person name="Keller J."/>
        </authorList>
    </citation>
    <scope>NUCLEOTIDE SEQUENCE [LARGE SCALE GENOMIC DNA]</scope>
    <source>
        <strain evidence="2 3">SAG 216-7</strain>
    </source>
</reference>
<accession>A0ABR2YEF4</accession>
<evidence type="ECO:0008006" key="4">
    <source>
        <dbReference type="Google" id="ProtNLM"/>
    </source>
</evidence>
<feature type="region of interest" description="Disordered" evidence="1">
    <location>
        <begin position="410"/>
        <end position="429"/>
    </location>
</feature>